<feature type="transmembrane region" description="Helical" evidence="8">
    <location>
        <begin position="52"/>
        <end position="70"/>
    </location>
</feature>
<gene>
    <name evidence="9" type="ORF">QBC37DRAFT_377084</name>
</gene>
<dbReference type="Proteomes" id="UP001301769">
    <property type="component" value="Unassembled WGS sequence"/>
</dbReference>
<evidence type="ECO:0000313" key="9">
    <source>
        <dbReference type="EMBL" id="KAK4210368.1"/>
    </source>
</evidence>
<name>A0AAN7B4A2_9PEZI</name>
<evidence type="ECO:0000313" key="10">
    <source>
        <dbReference type="Proteomes" id="UP001301769"/>
    </source>
</evidence>
<comment type="caution">
    <text evidence="9">The sequence shown here is derived from an EMBL/GenBank/DDBJ whole genome shotgun (WGS) entry which is preliminary data.</text>
</comment>
<proteinExistence type="inferred from homology"/>
<dbReference type="GO" id="GO:0043386">
    <property type="term" value="P:mycotoxin biosynthetic process"/>
    <property type="evidence" value="ECO:0007669"/>
    <property type="project" value="InterPro"/>
</dbReference>
<reference evidence="9" key="1">
    <citation type="journal article" date="2023" name="Mol. Phylogenet. Evol.">
        <title>Genome-scale phylogeny and comparative genomics of the fungal order Sordariales.</title>
        <authorList>
            <person name="Hensen N."/>
            <person name="Bonometti L."/>
            <person name="Westerberg I."/>
            <person name="Brannstrom I.O."/>
            <person name="Guillou S."/>
            <person name="Cros-Aarteil S."/>
            <person name="Calhoun S."/>
            <person name="Haridas S."/>
            <person name="Kuo A."/>
            <person name="Mondo S."/>
            <person name="Pangilinan J."/>
            <person name="Riley R."/>
            <person name="LaButti K."/>
            <person name="Andreopoulos B."/>
            <person name="Lipzen A."/>
            <person name="Chen C."/>
            <person name="Yan M."/>
            <person name="Daum C."/>
            <person name="Ng V."/>
            <person name="Clum A."/>
            <person name="Steindorff A."/>
            <person name="Ohm R.A."/>
            <person name="Martin F."/>
            <person name="Silar P."/>
            <person name="Natvig D.O."/>
            <person name="Lalanne C."/>
            <person name="Gautier V."/>
            <person name="Ament-Velasquez S.L."/>
            <person name="Kruys A."/>
            <person name="Hutchinson M.I."/>
            <person name="Powell A.J."/>
            <person name="Barry K."/>
            <person name="Miller A.N."/>
            <person name="Grigoriev I.V."/>
            <person name="Debuchy R."/>
            <person name="Gladieux P."/>
            <person name="Hiltunen Thoren M."/>
            <person name="Johannesson H."/>
        </authorList>
    </citation>
    <scope>NUCLEOTIDE SEQUENCE</scope>
    <source>
        <strain evidence="9">PSN293</strain>
    </source>
</reference>
<dbReference type="InterPro" id="IPR021765">
    <property type="entry name" value="UstYa-like"/>
</dbReference>
<keyword evidence="3 8" id="KW-1133">Transmembrane helix</keyword>
<dbReference type="AlphaFoldDB" id="A0AAN7B4A2"/>
<evidence type="ECO:0000256" key="5">
    <source>
        <dbReference type="ARBA" id="ARBA00023136"/>
    </source>
</evidence>
<dbReference type="GO" id="GO:0016020">
    <property type="term" value="C:membrane"/>
    <property type="evidence" value="ECO:0007669"/>
    <property type="project" value="UniProtKB-SubCell"/>
</dbReference>
<evidence type="ECO:0000256" key="8">
    <source>
        <dbReference type="SAM" id="Phobius"/>
    </source>
</evidence>
<evidence type="ECO:0000256" key="2">
    <source>
        <dbReference type="ARBA" id="ARBA00022692"/>
    </source>
</evidence>
<comment type="subcellular location">
    <subcellularLocation>
        <location evidence="1">Membrane</location>
        <topology evidence="1">Single-pass membrane protein</topology>
    </subcellularLocation>
</comment>
<keyword evidence="10" id="KW-1185">Reference proteome</keyword>
<keyword evidence="5 8" id="KW-0472">Membrane</keyword>
<dbReference type="Pfam" id="PF11807">
    <property type="entry name" value="UstYa"/>
    <property type="match status" value="1"/>
</dbReference>
<keyword evidence="6" id="KW-0325">Glycoprotein</keyword>
<evidence type="ECO:0000256" key="7">
    <source>
        <dbReference type="ARBA" id="ARBA00035112"/>
    </source>
</evidence>
<accession>A0AAN7B4A2</accession>
<keyword evidence="4" id="KW-0843">Virulence</keyword>
<dbReference type="EMBL" id="MU858176">
    <property type="protein sequence ID" value="KAK4210368.1"/>
    <property type="molecule type" value="Genomic_DNA"/>
</dbReference>
<evidence type="ECO:0000256" key="3">
    <source>
        <dbReference type="ARBA" id="ARBA00022989"/>
    </source>
</evidence>
<reference evidence="9" key="2">
    <citation type="submission" date="2023-05" db="EMBL/GenBank/DDBJ databases">
        <authorList>
            <consortium name="Lawrence Berkeley National Laboratory"/>
            <person name="Steindorff A."/>
            <person name="Hensen N."/>
            <person name="Bonometti L."/>
            <person name="Westerberg I."/>
            <person name="Brannstrom I.O."/>
            <person name="Guillou S."/>
            <person name="Cros-Aarteil S."/>
            <person name="Calhoun S."/>
            <person name="Haridas S."/>
            <person name="Kuo A."/>
            <person name="Mondo S."/>
            <person name="Pangilinan J."/>
            <person name="Riley R."/>
            <person name="Labutti K."/>
            <person name="Andreopoulos B."/>
            <person name="Lipzen A."/>
            <person name="Chen C."/>
            <person name="Yanf M."/>
            <person name="Daum C."/>
            <person name="Ng V."/>
            <person name="Clum A."/>
            <person name="Ohm R."/>
            <person name="Martin F."/>
            <person name="Silar P."/>
            <person name="Natvig D."/>
            <person name="Lalanne C."/>
            <person name="Gautier V."/>
            <person name="Ament-Velasquez S.L."/>
            <person name="Kruys A."/>
            <person name="Hutchinson M.I."/>
            <person name="Powell A.J."/>
            <person name="Barry K."/>
            <person name="Miller A.N."/>
            <person name="Grigoriev I.V."/>
            <person name="Debuchy R."/>
            <person name="Gladieux P."/>
            <person name="Thoren M.H."/>
            <person name="Johannesson H."/>
        </authorList>
    </citation>
    <scope>NUCLEOTIDE SEQUENCE</scope>
    <source>
        <strain evidence="9">PSN293</strain>
    </source>
</reference>
<organism evidence="9 10">
    <name type="scientific">Rhypophila decipiens</name>
    <dbReference type="NCBI Taxonomy" id="261697"/>
    <lineage>
        <taxon>Eukaryota</taxon>
        <taxon>Fungi</taxon>
        <taxon>Dikarya</taxon>
        <taxon>Ascomycota</taxon>
        <taxon>Pezizomycotina</taxon>
        <taxon>Sordariomycetes</taxon>
        <taxon>Sordariomycetidae</taxon>
        <taxon>Sordariales</taxon>
        <taxon>Naviculisporaceae</taxon>
        <taxon>Rhypophila</taxon>
    </lineage>
</organism>
<protein>
    <submittedName>
        <fullName evidence="9">Uncharacterized protein</fullName>
    </submittedName>
</protein>
<dbReference type="PANTHER" id="PTHR33365">
    <property type="entry name" value="YALI0B05434P"/>
    <property type="match status" value="1"/>
</dbReference>
<evidence type="ECO:0000256" key="6">
    <source>
        <dbReference type="ARBA" id="ARBA00023180"/>
    </source>
</evidence>
<dbReference type="PANTHER" id="PTHR33365:SF7">
    <property type="entry name" value="TAT PATHWAY SIGNAL SEQUENCE"/>
    <property type="match status" value="1"/>
</dbReference>
<sequence length="313" mass="35683">MALEYVVDKKANPEAAYRPISTYTIEDDGIHSLEEGTTCSRSRPPIFTFTKAYMVFVHVLALSLACLLLFPDHFDKLNSGLGRGLAPAGGRTWSPFQKHIAYTTVSNTGLFSAHYDPDSQSSEFSGPPSPEQEKAWEKLLKPQFFAASREEMNRAGEAIIQNKTVEMLGDDDRYLAALGVFHELHCLSKIRRHLFFHDPATMPSLYHGDDETRNDKQGDLLRKHLYHCLDTIRASIMCQANPTMLSFQWTEDIRNKAFPRSQSRSVCVDWNSVEQWGISRMVNHYVTPVKWPYPRKHHEKEQEQGSGPELILP</sequence>
<evidence type="ECO:0000256" key="4">
    <source>
        <dbReference type="ARBA" id="ARBA00023026"/>
    </source>
</evidence>
<comment type="similarity">
    <text evidence="7">Belongs to the ustYa family.</text>
</comment>
<keyword evidence="2 8" id="KW-0812">Transmembrane</keyword>
<evidence type="ECO:0000256" key="1">
    <source>
        <dbReference type="ARBA" id="ARBA00004167"/>
    </source>
</evidence>